<accession>A0A9P8VT20</accession>
<name>A0A9P8VT20_9HYPO</name>
<evidence type="ECO:0000256" key="1">
    <source>
        <dbReference type="SAM" id="SignalP"/>
    </source>
</evidence>
<proteinExistence type="predicted"/>
<keyword evidence="1" id="KW-0732">Signal</keyword>
<dbReference type="EMBL" id="JAGPYM010000042">
    <property type="protein sequence ID" value="KAH6874064.1"/>
    <property type="molecule type" value="Genomic_DNA"/>
</dbReference>
<evidence type="ECO:0000313" key="2">
    <source>
        <dbReference type="EMBL" id="KAH6874064.1"/>
    </source>
</evidence>
<protein>
    <recommendedName>
        <fullName evidence="4">Hydrophobin</fullName>
    </recommendedName>
</protein>
<dbReference type="OrthoDB" id="4356380at2759"/>
<evidence type="ECO:0008006" key="4">
    <source>
        <dbReference type="Google" id="ProtNLM"/>
    </source>
</evidence>
<dbReference type="AlphaFoldDB" id="A0A9P8VT20"/>
<comment type="caution">
    <text evidence="2">The sequence shown here is derived from an EMBL/GenBank/DDBJ whole genome shotgun (WGS) entry which is preliminary data.</text>
</comment>
<keyword evidence="3" id="KW-1185">Reference proteome</keyword>
<reference evidence="2 3" key="1">
    <citation type="journal article" date="2021" name="Nat. Commun.">
        <title>Genetic determinants of endophytism in the Arabidopsis root mycobiome.</title>
        <authorList>
            <person name="Mesny F."/>
            <person name="Miyauchi S."/>
            <person name="Thiergart T."/>
            <person name="Pickel B."/>
            <person name="Atanasova L."/>
            <person name="Karlsson M."/>
            <person name="Huettel B."/>
            <person name="Barry K.W."/>
            <person name="Haridas S."/>
            <person name="Chen C."/>
            <person name="Bauer D."/>
            <person name="Andreopoulos W."/>
            <person name="Pangilinan J."/>
            <person name="LaButti K."/>
            <person name="Riley R."/>
            <person name="Lipzen A."/>
            <person name="Clum A."/>
            <person name="Drula E."/>
            <person name="Henrissat B."/>
            <person name="Kohler A."/>
            <person name="Grigoriev I.V."/>
            <person name="Martin F.M."/>
            <person name="Hacquard S."/>
        </authorList>
    </citation>
    <scope>NUCLEOTIDE SEQUENCE [LARGE SCALE GENOMIC DNA]</scope>
    <source>
        <strain evidence="2 3">MPI-CAGE-CH-0241</strain>
    </source>
</reference>
<organism evidence="2 3">
    <name type="scientific">Thelonectria olida</name>
    <dbReference type="NCBI Taxonomy" id="1576542"/>
    <lineage>
        <taxon>Eukaryota</taxon>
        <taxon>Fungi</taxon>
        <taxon>Dikarya</taxon>
        <taxon>Ascomycota</taxon>
        <taxon>Pezizomycotina</taxon>
        <taxon>Sordariomycetes</taxon>
        <taxon>Hypocreomycetidae</taxon>
        <taxon>Hypocreales</taxon>
        <taxon>Nectriaceae</taxon>
        <taxon>Thelonectria</taxon>
    </lineage>
</organism>
<evidence type="ECO:0000313" key="3">
    <source>
        <dbReference type="Proteomes" id="UP000777438"/>
    </source>
</evidence>
<sequence>MKTSAVLSALTMAVVAIAAPAEIEARRNGGGGGGGNCNSNQKAVCCNNILGIDLLHCTVGLVSCGGDVYCCTTTAPDGLSINVQAFTCGGLLS</sequence>
<feature type="signal peptide" evidence="1">
    <location>
        <begin position="1"/>
        <end position="25"/>
    </location>
</feature>
<feature type="chain" id="PRO_5040270472" description="Hydrophobin" evidence="1">
    <location>
        <begin position="26"/>
        <end position="93"/>
    </location>
</feature>
<gene>
    <name evidence="2" type="ORF">B0T10DRAFT_610835</name>
</gene>
<dbReference type="Proteomes" id="UP000777438">
    <property type="component" value="Unassembled WGS sequence"/>
</dbReference>